<sequence>MRSTKTILALCVSASLLWSTGAFAAYTPDLARWATPDEVRVEGINRADVILDTKTDLSWTADQLSGFPPTGQLGVGRFLPSFVYQVDEGRELQPQIMVSDLPGAKFTRTPADKDGGDRIKVSVLGASYLKADKEYTFYTGWRYSGSKDGNPQVTLSSLQEFDQGAGGGIYEQIETERALTRLSWKQFEPELTPYDKNLTSPFTRDNPFYFTREYDETFASDAIMKGYSSIDSKSALDQYKSDAAKRLKATPDCCGQVRFAITLNKNVGFHKVAELAKDYRLNITQYYASAEREGSKDEYTISWFDSKWDRPFPLILKAVGRYTALQSSELEGTASVEDLKRISNAPEVMVVDIEDRGKRPTGVYWLNKRFSESK</sequence>
<organism evidence="2 3">
    <name type="scientific">Paenibacillus solanacearum</name>
    <dbReference type="NCBI Taxonomy" id="2048548"/>
    <lineage>
        <taxon>Bacteria</taxon>
        <taxon>Bacillati</taxon>
        <taxon>Bacillota</taxon>
        <taxon>Bacilli</taxon>
        <taxon>Bacillales</taxon>
        <taxon>Paenibacillaceae</taxon>
        <taxon>Paenibacillus</taxon>
    </lineage>
</organism>
<dbReference type="EMBL" id="CAJVAS010000026">
    <property type="protein sequence ID" value="CAG7643918.1"/>
    <property type="molecule type" value="Genomic_DNA"/>
</dbReference>
<comment type="caution">
    <text evidence="2">The sequence shown here is derived from an EMBL/GenBank/DDBJ whole genome shotgun (WGS) entry which is preliminary data.</text>
</comment>
<feature type="signal peptide" evidence="1">
    <location>
        <begin position="1"/>
        <end position="24"/>
    </location>
</feature>
<evidence type="ECO:0000256" key="1">
    <source>
        <dbReference type="SAM" id="SignalP"/>
    </source>
</evidence>
<reference evidence="2" key="1">
    <citation type="submission" date="2021-06" db="EMBL/GenBank/DDBJ databases">
        <authorList>
            <person name="Criscuolo A."/>
        </authorList>
    </citation>
    <scope>NUCLEOTIDE SEQUENCE</scope>
    <source>
        <strain evidence="2">CIP111600</strain>
    </source>
</reference>
<gene>
    <name evidence="2" type="ORF">PAESOLCIP111_04579</name>
</gene>
<proteinExistence type="predicted"/>
<dbReference type="Proteomes" id="UP000693672">
    <property type="component" value="Unassembled WGS sequence"/>
</dbReference>
<evidence type="ECO:0000313" key="3">
    <source>
        <dbReference type="Proteomes" id="UP000693672"/>
    </source>
</evidence>
<accession>A0A916K4J3</accession>
<protein>
    <submittedName>
        <fullName evidence="2">Uncharacterized protein</fullName>
    </submittedName>
</protein>
<dbReference type="AlphaFoldDB" id="A0A916K4J3"/>
<keyword evidence="1" id="KW-0732">Signal</keyword>
<dbReference type="RefSeq" id="WP_218094300.1">
    <property type="nucleotide sequence ID" value="NZ_CAJVAS010000026.1"/>
</dbReference>
<evidence type="ECO:0000313" key="2">
    <source>
        <dbReference type="EMBL" id="CAG7643918.1"/>
    </source>
</evidence>
<name>A0A916K4J3_9BACL</name>
<keyword evidence="3" id="KW-1185">Reference proteome</keyword>
<feature type="chain" id="PRO_5037079408" evidence="1">
    <location>
        <begin position="25"/>
        <end position="374"/>
    </location>
</feature>